<protein>
    <submittedName>
        <fullName evidence="2">Uncharacterized protein</fullName>
    </submittedName>
</protein>
<proteinExistence type="predicted"/>
<name>A0A1X0QRD0_RHIZD</name>
<accession>A0A1X0QRD0</accession>
<reference evidence="2" key="1">
    <citation type="journal article" date="2016" name="Proc. Natl. Acad. Sci. U.S.A.">
        <title>Lipid metabolic changes in an early divergent fungus govern the establishment of a mutualistic symbiosis with endobacteria.</title>
        <authorList>
            <person name="Lastovetsky O.A."/>
            <person name="Gaspar M.L."/>
            <person name="Mondo S.J."/>
            <person name="LaButti K.M."/>
            <person name="Sandor L."/>
            <person name="Grigoriev I.V."/>
            <person name="Henry S.A."/>
            <person name="Pawlowska T.E."/>
        </authorList>
    </citation>
    <scope>NUCLEOTIDE SEQUENCE [LARGE SCALE GENOMIC DNA]</scope>
    <source>
        <strain evidence="2">ATCC 52814</strain>
    </source>
</reference>
<gene>
    <name evidence="2" type="ORF">BCV72DRAFT_53994</name>
</gene>
<dbReference type="VEuPathDB" id="FungiDB:BCV72DRAFT_53994"/>
<evidence type="ECO:0000313" key="2">
    <source>
        <dbReference type="EMBL" id="ORE02332.1"/>
    </source>
</evidence>
<organism evidence="2">
    <name type="scientific">Rhizopus microsporus var. microsporus</name>
    <dbReference type="NCBI Taxonomy" id="86635"/>
    <lineage>
        <taxon>Eukaryota</taxon>
        <taxon>Fungi</taxon>
        <taxon>Fungi incertae sedis</taxon>
        <taxon>Mucoromycota</taxon>
        <taxon>Mucoromycotina</taxon>
        <taxon>Mucoromycetes</taxon>
        <taxon>Mucorales</taxon>
        <taxon>Mucorineae</taxon>
        <taxon>Rhizopodaceae</taxon>
        <taxon>Rhizopus</taxon>
    </lineage>
</organism>
<dbReference type="OrthoDB" id="10470035at2759"/>
<dbReference type="EMBL" id="KV922057">
    <property type="protein sequence ID" value="ORE02332.1"/>
    <property type="molecule type" value="Genomic_DNA"/>
</dbReference>
<feature type="compositionally biased region" description="Acidic residues" evidence="1">
    <location>
        <begin position="84"/>
        <end position="108"/>
    </location>
</feature>
<feature type="compositionally biased region" description="Acidic residues" evidence="1">
    <location>
        <begin position="118"/>
        <end position="133"/>
    </location>
</feature>
<evidence type="ECO:0000256" key="1">
    <source>
        <dbReference type="SAM" id="MobiDB-lite"/>
    </source>
</evidence>
<dbReference type="Proteomes" id="UP000242414">
    <property type="component" value="Unassembled WGS sequence"/>
</dbReference>
<sequence>MALILRDKDSHFIFQSKQFKMQIKYLGLGLIAAVAASVLADPTVNDVRVAGSGDAVIKHERRDLRIAKIYANAIRRRYARRSEADEEEEDEEEEEEDEPDEDEVDESESQSLSRRQEEPDEEEAEEDEADEDDNPKKASANVAAPRFARRQKEDIQIEDESTEHAATPDNGDVHVDI</sequence>
<feature type="region of interest" description="Disordered" evidence="1">
    <location>
        <begin position="77"/>
        <end position="177"/>
    </location>
</feature>
<dbReference type="AlphaFoldDB" id="A0A1X0QRD0"/>